<keyword evidence="2" id="KW-1185">Reference proteome</keyword>
<dbReference type="Proteomes" id="UP000499080">
    <property type="component" value="Unassembled WGS sequence"/>
</dbReference>
<reference evidence="1 2" key="1">
    <citation type="journal article" date="2019" name="Sci. Rep.">
        <title>Orb-weaving spider Araneus ventricosus genome elucidates the spidroin gene catalogue.</title>
        <authorList>
            <person name="Kono N."/>
            <person name="Nakamura H."/>
            <person name="Ohtoshi R."/>
            <person name="Moran D.A.P."/>
            <person name="Shinohara A."/>
            <person name="Yoshida Y."/>
            <person name="Fujiwara M."/>
            <person name="Mori M."/>
            <person name="Tomita M."/>
            <person name="Arakawa K."/>
        </authorList>
    </citation>
    <scope>NUCLEOTIDE SEQUENCE [LARGE SCALE GENOMIC DNA]</scope>
</reference>
<dbReference type="AlphaFoldDB" id="A0A4Y2RSG9"/>
<proteinExistence type="predicted"/>
<organism evidence="1 2">
    <name type="scientific">Araneus ventricosus</name>
    <name type="common">Orbweaver spider</name>
    <name type="synonym">Epeira ventricosa</name>
    <dbReference type="NCBI Taxonomy" id="182803"/>
    <lineage>
        <taxon>Eukaryota</taxon>
        <taxon>Metazoa</taxon>
        <taxon>Ecdysozoa</taxon>
        <taxon>Arthropoda</taxon>
        <taxon>Chelicerata</taxon>
        <taxon>Arachnida</taxon>
        <taxon>Araneae</taxon>
        <taxon>Araneomorphae</taxon>
        <taxon>Entelegynae</taxon>
        <taxon>Araneoidea</taxon>
        <taxon>Araneidae</taxon>
        <taxon>Araneus</taxon>
    </lineage>
</organism>
<name>A0A4Y2RSG9_ARAVE</name>
<protein>
    <submittedName>
        <fullName evidence="1">Uncharacterized protein</fullName>
    </submittedName>
</protein>
<evidence type="ECO:0000313" key="2">
    <source>
        <dbReference type="Proteomes" id="UP000499080"/>
    </source>
</evidence>
<comment type="caution">
    <text evidence="1">The sequence shown here is derived from an EMBL/GenBank/DDBJ whole genome shotgun (WGS) entry which is preliminary data.</text>
</comment>
<evidence type="ECO:0000313" key="1">
    <source>
        <dbReference type="EMBL" id="GBN78782.1"/>
    </source>
</evidence>
<sequence length="102" mass="11623">MIEATPQHLLDCVALVYDDLLKRPDFVLKALVNDGSSVESGSSTEVENLITRPSNHLRITRITPELTPSIEASTPHQRENVWTERFLRCTKHTYYMDLRALG</sequence>
<accession>A0A4Y2RSG9</accession>
<gene>
    <name evidence="1" type="ORF">AVEN_108857_1</name>
</gene>
<dbReference type="EMBL" id="BGPR01018303">
    <property type="protein sequence ID" value="GBN78782.1"/>
    <property type="molecule type" value="Genomic_DNA"/>
</dbReference>